<evidence type="ECO:0000313" key="3">
    <source>
        <dbReference type="Proteomes" id="UP000194235"/>
    </source>
</evidence>
<dbReference type="Proteomes" id="UP000421425">
    <property type="component" value="Unassembled WGS sequence"/>
</dbReference>
<dbReference type="RefSeq" id="WP_002881987.1">
    <property type="nucleotide sequence ID" value="NZ_JAQBSB010000004.1"/>
</dbReference>
<dbReference type="AlphaFoldDB" id="A0A1E7NVZ1"/>
<gene>
    <name evidence="2" type="ORF">B5Y32_02175</name>
    <name evidence="1" type="ORF">F8Y55_04510</name>
</gene>
<dbReference type="Proteomes" id="UP000194235">
    <property type="component" value="Unassembled WGS sequence"/>
</dbReference>
<sequence>MPIPNLAINIIRFLVSTYKLKNETYAYSEFGKYIRVTFSKLNEKSDVKEILDLIRNFDEKKLVEFYDLLVCATKNFKDFLVEFKAKLFCFICEEMRIEIKSLINK</sequence>
<dbReference type="EMBL" id="AALHBX010000005">
    <property type="protein sequence ID" value="ECZ5737922.1"/>
    <property type="molecule type" value="Genomic_DNA"/>
</dbReference>
<comment type="caution">
    <text evidence="1">The sequence shown here is derived from an EMBL/GenBank/DDBJ whole genome shotgun (WGS) entry which is preliminary data.</text>
</comment>
<reference evidence="2 3" key="1">
    <citation type="submission" date="2017-03" db="EMBL/GenBank/DDBJ databases">
        <title>Characterization of Campylobacter jejuni water isolates.</title>
        <authorList>
            <person name="Nilsson A."/>
            <person name="Skarp A."/>
            <person name="Johansson C."/>
            <person name="Kaden R."/>
            <person name="Engstrand L."/>
            <person name="Rautelin H."/>
        </authorList>
    </citation>
    <scope>NUCLEOTIDE SEQUENCE [LARGE SCALE GENOMIC DNA]</scope>
    <source>
        <strain evidence="2 3">VA12</strain>
    </source>
</reference>
<name>A0A1E7NVZ1_CAMJU</name>
<reference evidence="1 4" key="2">
    <citation type="submission" date="2019-10" db="EMBL/GenBank/DDBJ databases">
        <authorList>
            <consortium name="PulseNet: The National Subtyping Network for Foodborne Disease Surveillance"/>
            <person name="Tarr C.L."/>
            <person name="Trees E."/>
            <person name="Katz L.S."/>
            <person name="Carleton-Romer H.A."/>
            <person name="Stroika S."/>
            <person name="Kucerova Z."/>
            <person name="Roache K.F."/>
            <person name="Sabol A.L."/>
            <person name="Besser J."/>
            <person name="Gerner-Smidt P."/>
        </authorList>
    </citation>
    <scope>NUCLEOTIDE SEQUENCE [LARGE SCALE GENOMIC DNA]</scope>
    <source>
        <strain evidence="1 4">PNUSAC012091</strain>
    </source>
</reference>
<evidence type="ECO:0000313" key="2">
    <source>
        <dbReference type="EMBL" id="OSY78222.1"/>
    </source>
</evidence>
<protein>
    <submittedName>
        <fullName evidence="1">Uncharacterized protein</fullName>
    </submittedName>
</protein>
<accession>A0A1E7NVZ1</accession>
<evidence type="ECO:0000313" key="1">
    <source>
        <dbReference type="EMBL" id="ECZ5737922.1"/>
    </source>
</evidence>
<organism evidence="1 4">
    <name type="scientific">Campylobacter jejuni</name>
    <dbReference type="NCBI Taxonomy" id="197"/>
    <lineage>
        <taxon>Bacteria</taxon>
        <taxon>Pseudomonadati</taxon>
        <taxon>Campylobacterota</taxon>
        <taxon>Epsilonproteobacteria</taxon>
        <taxon>Campylobacterales</taxon>
        <taxon>Campylobacteraceae</taxon>
        <taxon>Campylobacter</taxon>
    </lineage>
</organism>
<dbReference type="EMBL" id="NAAF01000003">
    <property type="protein sequence ID" value="OSY78222.1"/>
    <property type="molecule type" value="Genomic_DNA"/>
</dbReference>
<evidence type="ECO:0000313" key="4">
    <source>
        <dbReference type="Proteomes" id="UP000421425"/>
    </source>
</evidence>
<proteinExistence type="predicted"/>